<dbReference type="GO" id="GO:0004222">
    <property type="term" value="F:metalloendopeptidase activity"/>
    <property type="evidence" value="ECO:0007669"/>
    <property type="project" value="InterPro"/>
</dbReference>
<feature type="domain" description="Peptidase M50" evidence="11">
    <location>
        <begin position="57"/>
        <end position="171"/>
    </location>
</feature>
<sequence length="186" mass="20075">YLVMSELLSRQTGEMELTVQRGAEELTLTMEAPGEGGTVSFGFVCGLKERQVSEPFPQVMLSSAKVTTAVVVLTAVGIYQIVTGRIPVREAIGGPITMADFAGQTAMAGWQTLLRYVALLSIFLFILNLLPIPVLDGGNILLSIIELIKGSPVSFSFRVVFQQVGLFIVLGIMGFAIIMDVIRYAT</sequence>
<evidence type="ECO:0000256" key="5">
    <source>
        <dbReference type="ARBA" id="ARBA00022801"/>
    </source>
</evidence>
<comment type="cofactor">
    <cofactor evidence="1">
        <name>Zn(2+)</name>
        <dbReference type="ChEBI" id="CHEBI:29105"/>
    </cofactor>
</comment>
<keyword evidence="3" id="KW-0645">Protease</keyword>
<comment type="caution">
    <text evidence="12">The sequence shown here is derived from an EMBL/GenBank/DDBJ whole genome shotgun (WGS) entry which is preliminary data.</text>
</comment>
<feature type="transmembrane region" description="Helical" evidence="10">
    <location>
        <begin position="155"/>
        <end position="178"/>
    </location>
</feature>
<evidence type="ECO:0000256" key="7">
    <source>
        <dbReference type="ARBA" id="ARBA00022989"/>
    </source>
</evidence>
<dbReference type="InterPro" id="IPR008915">
    <property type="entry name" value="Peptidase_M50"/>
</dbReference>
<keyword evidence="9 10" id="KW-0472">Membrane</keyword>
<comment type="subcellular location">
    <subcellularLocation>
        <location evidence="2">Membrane</location>
        <topology evidence="2">Multi-pass membrane protein</topology>
    </subcellularLocation>
</comment>
<dbReference type="GO" id="GO:0006508">
    <property type="term" value="P:proteolysis"/>
    <property type="evidence" value="ECO:0007669"/>
    <property type="project" value="UniProtKB-KW"/>
</dbReference>
<keyword evidence="6" id="KW-0862">Zinc</keyword>
<evidence type="ECO:0000313" key="12">
    <source>
        <dbReference type="EMBL" id="GAH35518.1"/>
    </source>
</evidence>
<reference evidence="12" key="1">
    <citation type="journal article" date="2014" name="Front. Microbiol.">
        <title>High frequency of phylogenetically diverse reductive dehalogenase-homologous genes in deep subseafloor sedimentary metagenomes.</title>
        <authorList>
            <person name="Kawai M."/>
            <person name="Futagami T."/>
            <person name="Toyoda A."/>
            <person name="Takaki Y."/>
            <person name="Nishi S."/>
            <person name="Hori S."/>
            <person name="Arai W."/>
            <person name="Tsubouchi T."/>
            <person name="Morono Y."/>
            <person name="Uchiyama I."/>
            <person name="Ito T."/>
            <person name="Fujiyama A."/>
            <person name="Inagaki F."/>
            <person name="Takami H."/>
        </authorList>
    </citation>
    <scope>NUCLEOTIDE SEQUENCE</scope>
    <source>
        <strain evidence="12">Expedition CK06-06</strain>
    </source>
</reference>
<feature type="transmembrane region" description="Helical" evidence="10">
    <location>
        <begin position="113"/>
        <end position="135"/>
    </location>
</feature>
<dbReference type="PANTHER" id="PTHR42837:SF2">
    <property type="entry name" value="MEMBRANE METALLOPROTEASE ARASP2, CHLOROPLASTIC-RELATED"/>
    <property type="match status" value="1"/>
</dbReference>
<evidence type="ECO:0000256" key="10">
    <source>
        <dbReference type="SAM" id="Phobius"/>
    </source>
</evidence>
<dbReference type="Pfam" id="PF02163">
    <property type="entry name" value="Peptidase_M50"/>
    <property type="match status" value="1"/>
</dbReference>
<evidence type="ECO:0000256" key="4">
    <source>
        <dbReference type="ARBA" id="ARBA00022692"/>
    </source>
</evidence>
<evidence type="ECO:0000256" key="6">
    <source>
        <dbReference type="ARBA" id="ARBA00022833"/>
    </source>
</evidence>
<protein>
    <recommendedName>
        <fullName evidence="11">Peptidase M50 domain-containing protein</fullName>
    </recommendedName>
</protein>
<keyword evidence="4 10" id="KW-0812">Transmembrane</keyword>
<dbReference type="EMBL" id="BARU01009322">
    <property type="protein sequence ID" value="GAH35518.1"/>
    <property type="molecule type" value="Genomic_DNA"/>
</dbReference>
<evidence type="ECO:0000256" key="1">
    <source>
        <dbReference type="ARBA" id="ARBA00001947"/>
    </source>
</evidence>
<name>X1GRA6_9ZZZZ</name>
<keyword evidence="8" id="KW-0482">Metalloprotease</keyword>
<evidence type="ECO:0000256" key="3">
    <source>
        <dbReference type="ARBA" id="ARBA00022670"/>
    </source>
</evidence>
<evidence type="ECO:0000259" key="11">
    <source>
        <dbReference type="Pfam" id="PF02163"/>
    </source>
</evidence>
<proteinExistence type="predicted"/>
<dbReference type="GO" id="GO:0016020">
    <property type="term" value="C:membrane"/>
    <property type="evidence" value="ECO:0007669"/>
    <property type="project" value="UniProtKB-SubCell"/>
</dbReference>
<accession>X1GRA6</accession>
<organism evidence="12">
    <name type="scientific">marine sediment metagenome</name>
    <dbReference type="NCBI Taxonomy" id="412755"/>
    <lineage>
        <taxon>unclassified sequences</taxon>
        <taxon>metagenomes</taxon>
        <taxon>ecological metagenomes</taxon>
    </lineage>
</organism>
<evidence type="ECO:0000256" key="2">
    <source>
        <dbReference type="ARBA" id="ARBA00004141"/>
    </source>
</evidence>
<dbReference type="PANTHER" id="PTHR42837">
    <property type="entry name" value="REGULATOR OF SIGMA-E PROTEASE RSEP"/>
    <property type="match status" value="1"/>
</dbReference>
<keyword evidence="7 10" id="KW-1133">Transmembrane helix</keyword>
<feature type="non-terminal residue" evidence="12">
    <location>
        <position position="1"/>
    </location>
</feature>
<evidence type="ECO:0000256" key="8">
    <source>
        <dbReference type="ARBA" id="ARBA00023049"/>
    </source>
</evidence>
<keyword evidence="5" id="KW-0378">Hydrolase</keyword>
<dbReference type="InterPro" id="IPR004387">
    <property type="entry name" value="Pept_M50_Zn"/>
</dbReference>
<dbReference type="AlphaFoldDB" id="X1GRA6"/>
<gene>
    <name evidence="12" type="ORF">S03H2_18016</name>
</gene>
<evidence type="ECO:0000256" key="9">
    <source>
        <dbReference type="ARBA" id="ARBA00023136"/>
    </source>
</evidence>